<evidence type="ECO:0000256" key="1">
    <source>
        <dbReference type="ARBA" id="ARBA00004651"/>
    </source>
</evidence>
<feature type="transmembrane region" description="Helical" evidence="6">
    <location>
        <begin position="176"/>
        <end position="197"/>
    </location>
</feature>
<dbReference type="EMBL" id="CAADJA010000002">
    <property type="protein sequence ID" value="VFS47272.1"/>
    <property type="molecule type" value="Genomic_DNA"/>
</dbReference>
<feature type="transmembrane region" description="Helical" evidence="6">
    <location>
        <begin position="283"/>
        <end position="305"/>
    </location>
</feature>
<dbReference type="AlphaFoldDB" id="A0A484ZFM0"/>
<organism evidence="8 9">
    <name type="scientific">Budvicia aquatica</name>
    <dbReference type="NCBI Taxonomy" id="82979"/>
    <lineage>
        <taxon>Bacteria</taxon>
        <taxon>Pseudomonadati</taxon>
        <taxon>Pseudomonadota</taxon>
        <taxon>Gammaproteobacteria</taxon>
        <taxon>Enterobacterales</taxon>
        <taxon>Budviciaceae</taxon>
        <taxon>Budvicia</taxon>
    </lineage>
</organism>
<protein>
    <submittedName>
        <fullName evidence="8">ABC-2 family transporter protein</fullName>
    </submittedName>
</protein>
<evidence type="ECO:0000256" key="4">
    <source>
        <dbReference type="ARBA" id="ARBA00022989"/>
    </source>
</evidence>
<comment type="subcellular location">
    <subcellularLocation>
        <location evidence="1">Cell membrane</location>
        <topology evidence="1">Multi-pass membrane protein</topology>
    </subcellularLocation>
</comment>
<evidence type="ECO:0000256" key="5">
    <source>
        <dbReference type="ARBA" id="ARBA00023136"/>
    </source>
</evidence>
<dbReference type="Gene3D" id="3.40.1710.10">
    <property type="entry name" value="abc type-2 transporter like domain"/>
    <property type="match status" value="1"/>
</dbReference>
<keyword evidence="5 6" id="KW-0472">Membrane</keyword>
<dbReference type="Proteomes" id="UP000373449">
    <property type="component" value="Unassembled WGS sequence"/>
</dbReference>
<feature type="transmembrane region" description="Helical" evidence="6">
    <location>
        <begin position="253"/>
        <end position="271"/>
    </location>
</feature>
<keyword evidence="4 6" id="KW-1133">Transmembrane helix</keyword>
<evidence type="ECO:0000313" key="9">
    <source>
        <dbReference type="Proteomes" id="UP000373449"/>
    </source>
</evidence>
<accession>A0A484ZFM0</accession>
<keyword evidence="2" id="KW-1003">Cell membrane</keyword>
<proteinExistence type="predicted"/>
<evidence type="ECO:0000313" key="8">
    <source>
        <dbReference type="EMBL" id="VFS47272.1"/>
    </source>
</evidence>
<gene>
    <name evidence="8" type="ORF">NCTC12282_02207</name>
</gene>
<name>A0A484ZFM0_9GAMM</name>
<dbReference type="PANTHER" id="PTHR30294:SF46">
    <property type="entry name" value="ABC TRANSPORTER PERMEASE"/>
    <property type="match status" value="1"/>
</dbReference>
<dbReference type="GO" id="GO:0005886">
    <property type="term" value="C:plasma membrane"/>
    <property type="evidence" value="ECO:0007669"/>
    <property type="project" value="UniProtKB-SubCell"/>
</dbReference>
<evidence type="ECO:0000256" key="3">
    <source>
        <dbReference type="ARBA" id="ARBA00022692"/>
    </source>
</evidence>
<dbReference type="GO" id="GO:0140359">
    <property type="term" value="F:ABC-type transporter activity"/>
    <property type="evidence" value="ECO:0007669"/>
    <property type="project" value="InterPro"/>
</dbReference>
<evidence type="ECO:0000256" key="2">
    <source>
        <dbReference type="ARBA" id="ARBA00022475"/>
    </source>
</evidence>
<feature type="transmembrane region" description="Helical" evidence="6">
    <location>
        <begin position="218"/>
        <end position="241"/>
    </location>
</feature>
<dbReference type="InterPro" id="IPR051449">
    <property type="entry name" value="ABC-2_transporter_component"/>
</dbReference>
<evidence type="ECO:0000256" key="6">
    <source>
        <dbReference type="SAM" id="Phobius"/>
    </source>
</evidence>
<keyword evidence="3 6" id="KW-0812">Transmembrane</keyword>
<dbReference type="Pfam" id="PF12698">
    <property type="entry name" value="ABC2_membrane_3"/>
    <property type="match status" value="1"/>
</dbReference>
<dbReference type="InterPro" id="IPR013525">
    <property type="entry name" value="ABC2_TM"/>
</dbReference>
<sequence>MIKGYFRGFMMITTRMLEKPLWLMLVFSLCVMSLVYLNHSVWDLPVGVIDQDHSSASRMVIRSLDSSSKIAVKNYESVDSAKKDLAARKLFAVVIIPPNMEKRILQGKTVTIPAFGDATNRLANGQIEQDIVSAYRTMTLAYNTEILMNNGFSPLQISMILSPIKGQSVELFNPGISYAAITFPGLMVMLLQHSLLIAGTRTSIVLHTLPTGKPPLPVYLGCLSGLIPIWLFLSIVLFVVWPMLLGYRQTAPIPDLLLLTFPFILAVLGLAKLITECLRNVELIYLTLALVTTPVFYISGTIWPLQSMPTWVWFISHLLPSTWATKAIAGIDQMGQSITEVGFDVVMMLVLGLCYASLGWLVGALRDGHLRKFIYRRHIKKHPVSEK</sequence>
<feature type="transmembrane region" description="Helical" evidence="6">
    <location>
        <begin position="341"/>
        <end position="362"/>
    </location>
</feature>
<dbReference type="PANTHER" id="PTHR30294">
    <property type="entry name" value="MEMBRANE COMPONENT OF ABC TRANSPORTER YHHJ-RELATED"/>
    <property type="match status" value="1"/>
</dbReference>
<feature type="transmembrane region" description="Helical" evidence="6">
    <location>
        <begin position="21"/>
        <end position="37"/>
    </location>
</feature>
<evidence type="ECO:0000259" key="7">
    <source>
        <dbReference type="Pfam" id="PF12698"/>
    </source>
</evidence>
<reference evidence="8 9" key="1">
    <citation type="submission" date="2019-03" db="EMBL/GenBank/DDBJ databases">
        <authorList>
            <consortium name="Pathogen Informatics"/>
        </authorList>
    </citation>
    <scope>NUCLEOTIDE SEQUENCE [LARGE SCALE GENOMIC DNA]</scope>
    <source>
        <strain evidence="8 9">NCTC12282</strain>
    </source>
</reference>
<feature type="domain" description="ABC-2 type transporter transmembrane" evidence="7">
    <location>
        <begin position="21"/>
        <end position="361"/>
    </location>
</feature>